<evidence type="ECO:0000259" key="1">
    <source>
        <dbReference type="PROSITE" id="PS50053"/>
    </source>
</evidence>
<name>A0A4P9ZYY9_9FUNG</name>
<dbReference type="InterPro" id="IPR029071">
    <property type="entry name" value="Ubiquitin-like_domsf"/>
</dbReference>
<evidence type="ECO:0000313" key="3">
    <source>
        <dbReference type="Proteomes" id="UP000268162"/>
    </source>
</evidence>
<organism evidence="2 3">
    <name type="scientific">Dimargaris cristalligena</name>
    <dbReference type="NCBI Taxonomy" id="215637"/>
    <lineage>
        <taxon>Eukaryota</taxon>
        <taxon>Fungi</taxon>
        <taxon>Fungi incertae sedis</taxon>
        <taxon>Zoopagomycota</taxon>
        <taxon>Kickxellomycotina</taxon>
        <taxon>Dimargaritomycetes</taxon>
        <taxon>Dimargaritales</taxon>
        <taxon>Dimargaritaceae</taxon>
        <taxon>Dimargaris</taxon>
    </lineage>
</organism>
<dbReference type="Proteomes" id="UP000268162">
    <property type="component" value="Unassembled WGS sequence"/>
</dbReference>
<evidence type="ECO:0000313" key="2">
    <source>
        <dbReference type="EMBL" id="RKP38975.1"/>
    </source>
</evidence>
<sequence length="73" mass="8733">MYCFDILDSTDQSVYGYVSHENEPISKVKEYIRRDVSIPDQRITFYNHGQELPDNYTLSQCNIENWSEIKMTY</sequence>
<accession>A0A4P9ZYY9</accession>
<dbReference type="EMBL" id="ML002311">
    <property type="protein sequence ID" value="RKP38975.1"/>
    <property type="molecule type" value="Genomic_DNA"/>
</dbReference>
<protein>
    <recommendedName>
        <fullName evidence="1">Ubiquitin-like domain-containing protein</fullName>
    </recommendedName>
</protein>
<dbReference type="PROSITE" id="PS50053">
    <property type="entry name" value="UBIQUITIN_2"/>
    <property type="match status" value="1"/>
</dbReference>
<dbReference type="Pfam" id="PF00240">
    <property type="entry name" value="ubiquitin"/>
    <property type="match status" value="1"/>
</dbReference>
<proteinExistence type="predicted"/>
<dbReference type="InterPro" id="IPR000626">
    <property type="entry name" value="Ubiquitin-like_dom"/>
</dbReference>
<keyword evidence="3" id="KW-1185">Reference proteome</keyword>
<dbReference type="CDD" id="cd17039">
    <property type="entry name" value="Ubl_ubiquitin_like"/>
    <property type="match status" value="1"/>
</dbReference>
<dbReference type="Gene3D" id="3.10.20.90">
    <property type="entry name" value="Phosphatidylinositol 3-kinase Catalytic Subunit, Chain A, domain 1"/>
    <property type="match status" value="1"/>
</dbReference>
<dbReference type="SUPFAM" id="SSF54236">
    <property type="entry name" value="Ubiquitin-like"/>
    <property type="match status" value="1"/>
</dbReference>
<feature type="domain" description="Ubiquitin-like" evidence="1">
    <location>
        <begin position="22"/>
        <end position="73"/>
    </location>
</feature>
<gene>
    <name evidence="2" type="ORF">BJ085DRAFT_34381</name>
</gene>
<dbReference type="AlphaFoldDB" id="A0A4P9ZYY9"/>
<reference evidence="3" key="1">
    <citation type="journal article" date="2018" name="Nat. Microbiol.">
        <title>Leveraging single-cell genomics to expand the fungal tree of life.</title>
        <authorList>
            <person name="Ahrendt S.R."/>
            <person name="Quandt C.A."/>
            <person name="Ciobanu D."/>
            <person name="Clum A."/>
            <person name="Salamov A."/>
            <person name="Andreopoulos B."/>
            <person name="Cheng J.F."/>
            <person name="Woyke T."/>
            <person name="Pelin A."/>
            <person name="Henrissat B."/>
            <person name="Reynolds N.K."/>
            <person name="Benny G.L."/>
            <person name="Smith M.E."/>
            <person name="James T.Y."/>
            <person name="Grigoriev I.V."/>
        </authorList>
    </citation>
    <scope>NUCLEOTIDE SEQUENCE [LARGE SCALE GENOMIC DNA]</scope>
    <source>
        <strain evidence="3">RSA 468</strain>
    </source>
</reference>